<dbReference type="OMA" id="ETHINQP"/>
<dbReference type="HOGENOM" id="CLU_069224_0_0_1"/>
<evidence type="ECO:0000313" key="3">
    <source>
        <dbReference type="EMBL" id="ENN71223.1"/>
    </source>
</evidence>
<gene>
    <name evidence="3" type="ORF">YQE_12151</name>
</gene>
<organism evidence="3">
    <name type="scientific">Dendroctonus ponderosae</name>
    <name type="common">Mountain pine beetle</name>
    <dbReference type="NCBI Taxonomy" id="77166"/>
    <lineage>
        <taxon>Eukaryota</taxon>
        <taxon>Metazoa</taxon>
        <taxon>Ecdysozoa</taxon>
        <taxon>Arthropoda</taxon>
        <taxon>Hexapoda</taxon>
        <taxon>Insecta</taxon>
        <taxon>Pterygota</taxon>
        <taxon>Neoptera</taxon>
        <taxon>Endopterygota</taxon>
        <taxon>Coleoptera</taxon>
        <taxon>Polyphaga</taxon>
        <taxon>Cucujiformia</taxon>
        <taxon>Curculionidae</taxon>
        <taxon>Scolytinae</taxon>
        <taxon>Dendroctonus</taxon>
    </lineage>
</organism>
<feature type="region of interest" description="Disordered" evidence="1">
    <location>
        <begin position="194"/>
        <end position="243"/>
    </location>
</feature>
<feature type="compositionally biased region" description="Polar residues" evidence="1">
    <location>
        <begin position="213"/>
        <end position="243"/>
    </location>
</feature>
<dbReference type="EMBL" id="KB741277">
    <property type="protein sequence ID" value="ENN71223.1"/>
    <property type="molecule type" value="Genomic_DNA"/>
</dbReference>
<proteinExistence type="predicted"/>
<keyword evidence="2" id="KW-0472">Membrane</keyword>
<protein>
    <submittedName>
        <fullName evidence="3">Uncharacterized protein</fullName>
    </submittedName>
</protein>
<keyword evidence="2" id="KW-0812">Transmembrane</keyword>
<name>N6T124_DENPD</name>
<feature type="transmembrane region" description="Helical" evidence="2">
    <location>
        <begin position="36"/>
        <end position="58"/>
    </location>
</feature>
<keyword evidence="2" id="KW-1133">Transmembrane helix</keyword>
<evidence type="ECO:0000256" key="1">
    <source>
        <dbReference type="SAM" id="MobiDB-lite"/>
    </source>
</evidence>
<dbReference type="PANTHER" id="PTHR37002:SF10">
    <property type="entry name" value="TRANSGLUTAMINASE-LIKE DOMAIN-CONTAINING PROTEIN"/>
    <property type="match status" value="1"/>
</dbReference>
<sequence length="345" mass="37587">MTRSEFAAEIGKSRFSEDSPKSCCDFFSWKPGSLRWFIALIALVAVCSVLVGTALGAMRPAGRDHLTVSLLMIGVGIVLITVSGVAWRLTSHDSSTCRSMLGLGSTESVDVCTRRFVPRLPPSYGRPHHPYAAMMYPEFQYRPPPPSYQASMQEYRLRLLLLDRGNTPQIQSGIQNAVSPPPTYRSHAGSLLRAPLSSRREVNHSEYSCPPSYRSQNSSNRPGTLTNGSILHSRDPSSISDSNQESVVNVVNILGSTEEDIALDNLTLDSLKMEPEATDINPLKMLLKGGQGDLEGSKDGNLVTIVQTNDQNPVIVTVSGCSAQDNNSTIQITEIPSEMEILAHL</sequence>
<dbReference type="AlphaFoldDB" id="N6T124"/>
<dbReference type="PANTHER" id="PTHR37002">
    <property type="entry name" value="AGAP007005-PA"/>
    <property type="match status" value="1"/>
</dbReference>
<evidence type="ECO:0000256" key="2">
    <source>
        <dbReference type="SAM" id="Phobius"/>
    </source>
</evidence>
<accession>N6T124</accession>
<feature type="non-terminal residue" evidence="3">
    <location>
        <position position="1"/>
    </location>
</feature>
<reference evidence="3" key="1">
    <citation type="journal article" date="2013" name="Genome Biol.">
        <title>Draft genome of the mountain pine beetle, Dendroctonus ponderosae Hopkins, a major forest pest.</title>
        <authorList>
            <person name="Keeling C.I."/>
            <person name="Yuen M.M."/>
            <person name="Liao N.Y."/>
            <person name="Docking T.R."/>
            <person name="Chan S.K."/>
            <person name="Taylor G.A."/>
            <person name="Palmquist D.L."/>
            <person name="Jackman S.D."/>
            <person name="Nguyen A."/>
            <person name="Li M."/>
            <person name="Henderson H."/>
            <person name="Janes J.K."/>
            <person name="Zhao Y."/>
            <person name="Pandoh P."/>
            <person name="Moore R."/>
            <person name="Sperling F.A."/>
            <person name="Huber D.P."/>
            <person name="Birol I."/>
            <person name="Jones S.J."/>
            <person name="Bohlmann J."/>
        </authorList>
    </citation>
    <scope>NUCLEOTIDE SEQUENCE</scope>
</reference>
<feature type="transmembrane region" description="Helical" evidence="2">
    <location>
        <begin position="70"/>
        <end position="89"/>
    </location>
</feature>
<dbReference type="OrthoDB" id="10070859at2759"/>